<evidence type="ECO:0000313" key="3">
    <source>
        <dbReference type="Proteomes" id="UP000294325"/>
    </source>
</evidence>
<dbReference type="OrthoDB" id="9800174at2"/>
<proteinExistence type="predicted"/>
<dbReference type="RefSeq" id="WP_134358212.1">
    <property type="nucleotide sequence ID" value="NZ_CP038033.1"/>
</dbReference>
<dbReference type="EMBL" id="CP038033">
    <property type="protein sequence ID" value="QBQ54967.1"/>
    <property type="molecule type" value="Genomic_DNA"/>
</dbReference>
<evidence type="ECO:0000313" key="2">
    <source>
        <dbReference type="EMBL" id="QBQ54967.1"/>
    </source>
</evidence>
<dbReference type="KEGG" id="nwr:E3U44_10905"/>
<evidence type="ECO:0008006" key="4">
    <source>
        <dbReference type="Google" id="ProtNLM"/>
    </source>
</evidence>
<sequence length="129" mass="14480">MGLGVILDVVYNHLGPEGNNLKAFSADYFSHQYHSEWGESLNFDEENAAPVRAFVLANVRYWLAEFHLDGLRFDATQQLFDASPEPILSAAAREARVAAGDRGIFLVAENEPLLDLSARLTQRPRVQHR</sequence>
<gene>
    <name evidence="2" type="ORF">E3U44_10905</name>
</gene>
<keyword evidence="1" id="KW-0119">Carbohydrate metabolism</keyword>
<organism evidence="2 3">
    <name type="scientific">Nitrosococcus wardiae</name>
    <dbReference type="NCBI Taxonomy" id="1814290"/>
    <lineage>
        <taxon>Bacteria</taxon>
        <taxon>Pseudomonadati</taxon>
        <taxon>Pseudomonadota</taxon>
        <taxon>Gammaproteobacteria</taxon>
        <taxon>Chromatiales</taxon>
        <taxon>Chromatiaceae</taxon>
        <taxon>Nitrosococcus</taxon>
    </lineage>
</organism>
<protein>
    <recommendedName>
        <fullName evidence="4">Glycosyl hydrolase family 13 catalytic domain-containing protein</fullName>
    </recommendedName>
</protein>
<dbReference type="PANTHER" id="PTHR43651">
    <property type="entry name" value="1,4-ALPHA-GLUCAN-BRANCHING ENZYME"/>
    <property type="match status" value="1"/>
</dbReference>
<dbReference type="AlphaFoldDB" id="A0A4P7C028"/>
<name>A0A4P7C028_9GAMM</name>
<dbReference type="PANTHER" id="PTHR43651:SF11">
    <property type="entry name" value="MALTO-OLIGOSYLTREHALOSE TREHALOHYDROLASE"/>
    <property type="match status" value="1"/>
</dbReference>
<dbReference type="InterPro" id="IPR017853">
    <property type="entry name" value="GH"/>
</dbReference>
<keyword evidence="3" id="KW-1185">Reference proteome</keyword>
<reference evidence="2 3" key="1">
    <citation type="submission" date="2019-03" db="EMBL/GenBank/DDBJ databases">
        <title>The genome sequence of Nitrosococcus wardiae strain D1FHST reveals the archetypal metabolic capacity of ammonia-oxidizing Gammaproteobacteria.</title>
        <authorList>
            <person name="Wang L."/>
            <person name="Lim C.K."/>
            <person name="Hanson T.E."/>
            <person name="Dang H."/>
            <person name="Klotz M.G."/>
        </authorList>
    </citation>
    <scope>NUCLEOTIDE SEQUENCE [LARGE SCALE GENOMIC DNA]</scope>
    <source>
        <strain evidence="2 3">D1FHS</strain>
    </source>
</reference>
<dbReference type="SUPFAM" id="SSF51445">
    <property type="entry name" value="(Trans)glycosidases"/>
    <property type="match status" value="1"/>
</dbReference>
<dbReference type="Gene3D" id="3.20.20.80">
    <property type="entry name" value="Glycosidases"/>
    <property type="match status" value="1"/>
</dbReference>
<evidence type="ECO:0000256" key="1">
    <source>
        <dbReference type="ARBA" id="ARBA00023277"/>
    </source>
</evidence>
<accession>A0A4P7C028</accession>
<dbReference type="Proteomes" id="UP000294325">
    <property type="component" value="Chromosome"/>
</dbReference>